<comment type="caution">
    <text evidence="1">The sequence shown here is derived from an EMBL/GenBank/DDBJ whole genome shotgun (WGS) entry which is preliminary data.</text>
</comment>
<dbReference type="Proteomes" id="UP000054826">
    <property type="component" value="Unassembled WGS sequence"/>
</dbReference>
<dbReference type="Proteomes" id="UP000054805">
    <property type="component" value="Unassembled WGS sequence"/>
</dbReference>
<dbReference type="Proteomes" id="UP000054632">
    <property type="component" value="Unassembled WGS sequence"/>
</dbReference>
<organism evidence="1 4">
    <name type="scientific">Trichinella pseudospiralis</name>
    <name type="common">Parasitic roundworm</name>
    <dbReference type="NCBI Taxonomy" id="6337"/>
    <lineage>
        <taxon>Eukaryota</taxon>
        <taxon>Metazoa</taxon>
        <taxon>Ecdysozoa</taxon>
        <taxon>Nematoda</taxon>
        <taxon>Enoplea</taxon>
        <taxon>Dorylaimia</taxon>
        <taxon>Trichinellida</taxon>
        <taxon>Trichinellidae</taxon>
        <taxon>Trichinella</taxon>
    </lineage>
</organism>
<dbReference type="AlphaFoldDB" id="A0A0V1EGL2"/>
<reference evidence="4 5" key="1">
    <citation type="submission" date="2015-01" db="EMBL/GenBank/DDBJ databases">
        <title>Evolution of Trichinella species and genotypes.</title>
        <authorList>
            <person name="Korhonen P.K."/>
            <person name="Edoardo P."/>
            <person name="Giuseppe L.R."/>
            <person name="Gasser R.B."/>
        </authorList>
    </citation>
    <scope>NUCLEOTIDE SEQUENCE [LARGE SCALE GENOMIC DNA]</scope>
    <source>
        <strain evidence="1">ISS13</strain>
        <strain evidence="3">ISS176</strain>
        <strain evidence="2">ISS588</strain>
    </source>
</reference>
<evidence type="ECO:0000313" key="4">
    <source>
        <dbReference type="Proteomes" id="UP000054632"/>
    </source>
</evidence>
<accession>A0A0V1EGL2</accession>
<name>A0A0V1EGL2_TRIPS</name>
<keyword evidence="5" id="KW-1185">Reference proteome</keyword>
<gene>
    <name evidence="1" type="ORF">T4A_13161</name>
    <name evidence="2" type="ORF">T4B_4470</name>
    <name evidence="3" type="ORF">T4C_7211</name>
</gene>
<evidence type="ECO:0000313" key="2">
    <source>
        <dbReference type="EMBL" id="KRZ00500.1"/>
    </source>
</evidence>
<dbReference type="EMBL" id="JYDV01000096">
    <property type="protein sequence ID" value="KRZ34907.1"/>
    <property type="molecule type" value="Genomic_DNA"/>
</dbReference>
<dbReference type="EMBL" id="JYDS01000815">
    <property type="protein sequence ID" value="KRZ00500.1"/>
    <property type="molecule type" value="Genomic_DNA"/>
</dbReference>
<protein>
    <submittedName>
        <fullName evidence="1">Uncharacterized protein</fullName>
    </submittedName>
</protein>
<dbReference type="EMBL" id="JYDR01000039">
    <property type="protein sequence ID" value="KRY72933.1"/>
    <property type="molecule type" value="Genomic_DNA"/>
</dbReference>
<evidence type="ECO:0000313" key="1">
    <source>
        <dbReference type="EMBL" id="KRY72933.1"/>
    </source>
</evidence>
<evidence type="ECO:0000313" key="3">
    <source>
        <dbReference type="EMBL" id="KRZ34907.1"/>
    </source>
</evidence>
<proteinExistence type="predicted"/>
<evidence type="ECO:0000313" key="5">
    <source>
        <dbReference type="Proteomes" id="UP000054805"/>
    </source>
</evidence>
<sequence>MAPTTCGLSVIGTNKVPRYIVDMLPLPIQLLSILIRSLRSATLRLRGVVIQPIPYVTDTLRFSALWRNLSHGDEKHRRIMLFSVNSDKRQIGNR</sequence>